<accession>A0AAN8C8V8</accession>
<dbReference type="EMBL" id="JAULUE010002052">
    <property type="protein sequence ID" value="KAK5899701.1"/>
    <property type="molecule type" value="Genomic_DNA"/>
</dbReference>
<protein>
    <submittedName>
        <fullName evidence="2">Uncharacterized protein</fullName>
    </submittedName>
</protein>
<name>A0AAN8C8V8_9TELE</name>
<evidence type="ECO:0000256" key="1">
    <source>
        <dbReference type="SAM" id="MobiDB-lite"/>
    </source>
</evidence>
<evidence type="ECO:0000313" key="2">
    <source>
        <dbReference type="EMBL" id="KAK5899701.1"/>
    </source>
</evidence>
<evidence type="ECO:0000313" key="3">
    <source>
        <dbReference type="Proteomes" id="UP001335648"/>
    </source>
</evidence>
<organism evidence="2 3">
    <name type="scientific">Champsocephalus esox</name>
    <name type="common">pike icefish</name>
    <dbReference type="NCBI Taxonomy" id="159716"/>
    <lineage>
        <taxon>Eukaryota</taxon>
        <taxon>Metazoa</taxon>
        <taxon>Chordata</taxon>
        <taxon>Craniata</taxon>
        <taxon>Vertebrata</taxon>
        <taxon>Euteleostomi</taxon>
        <taxon>Actinopterygii</taxon>
        <taxon>Neopterygii</taxon>
        <taxon>Teleostei</taxon>
        <taxon>Neoteleostei</taxon>
        <taxon>Acanthomorphata</taxon>
        <taxon>Eupercaria</taxon>
        <taxon>Perciformes</taxon>
        <taxon>Notothenioidei</taxon>
        <taxon>Channichthyidae</taxon>
        <taxon>Champsocephalus</taxon>
    </lineage>
</organism>
<comment type="caution">
    <text evidence="2">The sequence shown here is derived from an EMBL/GenBank/DDBJ whole genome shotgun (WGS) entry which is preliminary data.</text>
</comment>
<feature type="compositionally biased region" description="Polar residues" evidence="1">
    <location>
        <begin position="7"/>
        <end position="22"/>
    </location>
</feature>
<dbReference type="Proteomes" id="UP001335648">
    <property type="component" value="Unassembled WGS sequence"/>
</dbReference>
<feature type="region of interest" description="Disordered" evidence="1">
    <location>
        <begin position="1"/>
        <end position="33"/>
    </location>
</feature>
<sequence length="75" mass="7906">MGEEVGTLSSPESLSQTKNKTANLAGRGCGDTAITSNKLTQTCLSRLCTAHSRPQLLEDALTTRSSSREAARAKP</sequence>
<keyword evidence="3" id="KW-1185">Reference proteome</keyword>
<reference evidence="2 3" key="1">
    <citation type="journal article" date="2023" name="Mol. Biol. Evol.">
        <title>Genomics of Secondarily Temperate Adaptation in the Only Non-Antarctic Icefish.</title>
        <authorList>
            <person name="Rivera-Colon A.G."/>
            <person name="Rayamajhi N."/>
            <person name="Minhas B.F."/>
            <person name="Madrigal G."/>
            <person name="Bilyk K.T."/>
            <person name="Yoon V."/>
            <person name="Hune M."/>
            <person name="Gregory S."/>
            <person name="Cheng C.H.C."/>
            <person name="Catchen J.M."/>
        </authorList>
    </citation>
    <scope>NUCLEOTIDE SEQUENCE [LARGE SCALE GENOMIC DNA]</scope>
    <source>
        <strain evidence="2">JC2023a</strain>
    </source>
</reference>
<proteinExistence type="predicted"/>
<gene>
    <name evidence="2" type="ORF">CesoFtcFv8_009152</name>
</gene>
<dbReference type="AlphaFoldDB" id="A0AAN8C8V8"/>